<name>A0A3R7MYZ2_TRYRA</name>
<dbReference type="RefSeq" id="XP_029241425.1">
    <property type="nucleotide sequence ID" value="XM_029378695.1"/>
</dbReference>
<reference evidence="2 3" key="1">
    <citation type="journal article" date="2018" name="BMC Genomics">
        <title>Genomic comparison of Trypanosoma conorhini and Trypanosoma rangeli to Trypanosoma cruzi strains of high and low virulence.</title>
        <authorList>
            <person name="Bradwell K.R."/>
            <person name="Koparde V.N."/>
            <person name="Matveyev A.V."/>
            <person name="Serrano M.G."/>
            <person name="Alves J.M."/>
            <person name="Parikh H."/>
            <person name="Huang B."/>
            <person name="Lee V."/>
            <person name="Espinosa-Alvarez O."/>
            <person name="Ortiz P.A."/>
            <person name="Costa-Martins A.G."/>
            <person name="Teixeira M.M."/>
            <person name="Buck G.A."/>
        </authorList>
    </citation>
    <scope>NUCLEOTIDE SEQUENCE [LARGE SCALE GENOMIC DNA]</scope>
    <source>
        <strain evidence="2 3">AM80</strain>
    </source>
</reference>
<proteinExistence type="predicted"/>
<dbReference type="VEuPathDB" id="TriTrypDB:TRSC58_05667"/>
<feature type="compositionally biased region" description="Polar residues" evidence="1">
    <location>
        <begin position="119"/>
        <end position="141"/>
    </location>
</feature>
<feature type="compositionally biased region" description="Pro residues" evidence="1">
    <location>
        <begin position="225"/>
        <end position="236"/>
    </location>
</feature>
<evidence type="ECO:0000256" key="1">
    <source>
        <dbReference type="SAM" id="MobiDB-lite"/>
    </source>
</evidence>
<protein>
    <submittedName>
        <fullName evidence="2">Uncharacterized protein</fullName>
    </submittedName>
</protein>
<dbReference type="AlphaFoldDB" id="A0A3R7MYZ2"/>
<organism evidence="2 3">
    <name type="scientific">Trypanosoma rangeli</name>
    <dbReference type="NCBI Taxonomy" id="5698"/>
    <lineage>
        <taxon>Eukaryota</taxon>
        <taxon>Discoba</taxon>
        <taxon>Euglenozoa</taxon>
        <taxon>Kinetoplastea</taxon>
        <taxon>Metakinetoplastina</taxon>
        <taxon>Trypanosomatida</taxon>
        <taxon>Trypanosomatidae</taxon>
        <taxon>Trypanosoma</taxon>
        <taxon>Herpetosoma</taxon>
    </lineage>
</organism>
<feature type="compositionally biased region" description="Polar residues" evidence="1">
    <location>
        <begin position="210"/>
        <end position="222"/>
    </location>
</feature>
<feature type="region of interest" description="Disordered" evidence="1">
    <location>
        <begin position="210"/>
        <end position="283"/>
    </location>
</feature>
<gene>
    <name evidence="2" type="ORF">TraAM80_01662</name>
</gene>
<feature type="region of interest" description="Disordered" evidence="1">
    <location>
        <begin position="1"/>
        <end position="36"/>
    </location>
</feature>
<keyword evidence="3" id="KW-1185">Reference proteome</keyword>
<accession>A0A3R7MYZ2</accession>
<feature type="compositionally biased region" description="Polar residues" evidence="1">
    <location>
        <begin position="67"/>
        <end position="88"/>
    </location>
</feature>
<dbReference type="EMBL" id="MKGL01000035">
    <property type="protein sequence ID" value="RNF10223.1"/>
    <property type="molecule type" value="Genomic_DNA"/>
</dbReference>
<evidence type="ECO:0000313" key="3">
    <source>
        <dbReference type="Proteomes" id="UP000283634"/>
    </source>
</evidence>
<sequence>MSEDPGRPVVVVPGDSTALSQKPPVTPSRPKSGEVDRLCFDSLYSENGSLEPPPLWPFHGAMKSTQDNSLVLSDPSSLDNAGPATSATAAPRAEQARPTRATHQRGRLGEWAVGATANAEISQARTTAASNSPRPSQQPSHSADELDSNISAADYRRLPVTSAGACTMSAATAGRFIRVESNCGTDGKNDEEEEAHPPLCAPSFLTKFPSQQHPILPSTSRGGPSLPPSCLSPPSLPAMANDESAHMGGTKGEADQTDTPSRSTLRPPPRPFSPLRLPPENGSDPLVFDPLLRCCLDLRSNTYVMAARPPPKGKA</sequence>
<dbReference type="Proteomes" id="UP000283634">
    <property type="component" value="Unassembled WGS sequence"/>
</dbReference>
<comment type="caution">
    <text evidence="2">The sequence shown here is derived from an EMBL/GenBank/DDBJ whole genome shotgun (WGS) entry which is preliminary data.</text>
</comment>
<evidence type="ECO:0000313" key="2">
    <source>
        <dbReference type="EMBL" id="RNF10223.1"/>
    </source>
</evidence>
<dbReference type="GeneID" id="40325595"/>
<feature type="region of interest" description="Disordered" evidence="1">
    <location>
        <begin position="67"/>
        <end position="147"/>
    </location>
</feature>